<dbReference type="AlphaFoldDB" id="A0A7S2ZT47"/>
<organism evidence="2">
    <name type="scientific">Rhodosorus marinus</name>
    <dbReference type="NCBI Taxonomy" id="101924"/>
    <lineage>
        <taxon>Eukaryota</taxon>
        <taxon>Rhodophyta</taxon>
        <taxon>Stylonematophyceae</taxon>
        <taxon>Stylonematales</taxon>
        <taxon>Stylonemataceae</taxon>
        <taxon>Rhodosorus</taxon>
    </lineage>
</organism>
<dbReference type="InterPro" id="IPR018962">
    <property type="entry name" value="DUF1995"/>
</dbReference>
<protein>
    <recommendedName>
        <fullName evidence="1">DUF1995 domain-containing protein</fullName>
    </recommendedName>
</protein>
<evidence type="ECO:0000259" key="1">
    <source>
        <dbReference type="Pfam" id="PF09353"/>
    </source>
</evidence>
<accession>A0A7S2ZT47</accession>
<sequence>MGFVFALGAQRWVFRKSYLDCCRVSETRQQSSRANGRSRVFMSEVEPEAPEADSSLNQDLYKFAIPMLYDGWFSQSGELAKQMQESAVAAVNGGSRTLEISFPPVPNVDEVKFGTKLNSMFGEDIARYFAIKDEKKVKRYMIEFANFYWASRLAEAFPDRKVWILCCNSVKKSDARVPQNVEVACALDRVQRGKVPDDDALVIVNDPGATENWRRGAKYGGKDRIVVMLNSAFVETYDLCGPLKEYEQSYFLKRISKGWVFKAEGQPWLAYLERPDGSVEILDVSEQRPRLGAVSKTLRDESFRRYSIYNDRWSPGFGARL</sequence>
<proteinExistence type="predicted"/>
<evidence type="ECO:0000313" key="2">
    <source>
        <dbReference type="EMBL" id="CAE0049288.1"/>
    </source>
</evidence>
<name>A0A7S2ZT47_9RHOD</name>
<feature type="domain" description="DUF1995" evidence="1">
    <location>
        <begin position="78"/>
        <end position="294"/>
    </location>
</feature>
<reference evidence="2" key="1">
    <citation type="submission" date="2021-01" db="EMBL/GenBank/DDBJ databases">
        <authorList>
            <person name="Corre E."/>
            <person name="Pelletier E."/>
            <person name="Niang G."/>
            <person name="Scheremetjew M."/>
            <person name="Finn R."/>
            <person name="Kale V."/>
            <person name="Holt S."/>
            <person name="Cochrane G."/>
            <person name="Meng A."/>
            <person name="Brown T."/>
            <person name="Cohen L."/>
        </authorList>
    </citation>
    <scope>NUCLEOTIDE SEQUENCE</scope>
    <source>
        <strain evidence="2">CCMP 769</strain>
    </source>
</reference>
<gene>
    <name evidence="2" type="ORF">RMAR00112_LOCUS17286</name>
</gene>
<dbReference type="Pfam" id="PF09353">
    <property type="entry name" value="DUF1995"/>
    <property type="match status" value="1"/>
</dbReference>
<dbReference type="EMBL" id="HBHW01022550">
    <property type="protein sequence ID" value="CAE0049288.1"/>
    <property type="molecule type" value="Transcribed_RNA"/>
</dbReference>